<evidence type="ECO:0000313" key="3">
    <source>
        <dbReference type="Proteomes" id="UP001187531"/>
    </source>
</evidence>
<dbReference type="AlphaFoldDB" id="A0AA88HD49"/>
<dbReference type="InterPro" id="IPR039353">
    <property type="entry name" value="TF_Adf1"/>
</dbReference>
<gene>
    <name evidence="2" type="ORF">QYM36_018155</name>
</gene>
<dbReference type="GO" id="GO:0006357">
    <property type="term" value="P:regulation of transcription by RNA polymerase II"/>
    <property type="evidence" value="ECO:0007669"/>
    <property type="project" value="TreeGrafter"/>
</dbReference>
<dbReference type="SMART" id="SM00595">
    <property type="entry name" value="MADF"/>
    <property type="match status" value="1"/>
</dbReference>
<dbReference type="PANTHER" id="PTHR12243:SF60">
    <property type="entry name" value="SI:CH211-15D5.12-RELATED"/>
    <property type="match status" value="1"/>
</dbReference>
<sequence>MKNFEYTMVKLVEANPCLYDRKHYDHFNRFIKLRAWKSICSELKRTHGVEYSISQAIGKFKSLRDRFVRIRRKKVEVEKTANFSVLKPNDEAFFRLMNFLNDNVTHRLANTEHRKQKHNSSCTSSEETVDMTVYSDNSQEMSPQKIFIKEEDGFDMISQSEMDRVESIISEEDEYIGGDQSEDGGEASNVITTTENVEGAETESKDNSGLGNCACYQKIMNCHTLSSEKSFPGLSFIESLSLQMKKVPENKQLDLQIEMLQVVRKYQSEA</sequence>
<organism evidence="2 3">
    <name type="scientific">Artemia franciscana</name>
    <name type="common">Brine shrimp</name>
    <name type="synonym">Artemia sanfranciscana</name>
    <dbReference type="NCBI Taxonomy" id="6661"/>
    <lineage>
        <taxon>Eukaryota</taxon>
        <taxon>Metazoa</taxon>
        <taxon>Ecdysozoa</taxon>
        <taxon>Arthropoda</taxon>
        <taxon>Crustacea</taxon>
        <taxon>Branchiopoda</taxon>
        <taxon>Anostraca</taxon>
        <taxon>Artemiidae</taxon>
        <taxon>Artemia</taxon>
    </lineage>
</organism>
<evidence type="ECO:0000259" key="1">
    <source>
        <dbReference type="PROSITE" id="PS51029"/>
    </source>
</evidence>
<reference evidence="2" key="1">
    <citation type="submission" date="2023-07" db="EMBL/GenBank/DDBJ databases">
        <title>Chromosome-level genome assembly of Artemia franciscana.</title>
        <authorList>
            <person name="Jo E."/>
        </authorList>
    </citation>
    <scope>NUCLEOTIDE SEQUENCE</scope>
    <source>
        <tissue evidence="2">Whole body</tissue>
    </source>
</reference>
<feature type="domain" description="MADF" evidence="1">
    <location>
        <begin position="7"/>
        <end position="105"/>
    </location>
</feature>
<comment type="caution">
    <text evidence="2">The sequence shown here is derived from an EMBL/GenBank/DDBJ whole genome shotgun (WGS) entry which is preliminary data.</text>
</comment>
<dbReference type="EMBL" id="JAVRJZ010000104">
    <property type="protein sequence ID" value="KAK2703366.1"/>
    <property type="molecule type" value="Genomic_DNA"/>
</dbReference>
<dbReference type="PROSITE" id="PS51029">
    <property type="entry name" value="MADF"/>
    <property type="match status" value="1"/>
</dbReference>
<dbReference type="PANTHER" id="PTHR12243">
    <property type="entry name" value="MADF DOMAIN TRANSCRIPTION FACTOR"/>
    <property type="match status" value="1"/>
</dbReference>
<dbReference type="GO" id="GO:0005667">
    <property type="term" value="C:transcription regulator complex"/>
    <property type="evidence" value="ECO:0007669"/>
    <property type="project" value="TreeGrafter"/>
</dbReference>
<keyword evidence="3" id="KW-1185">Reference proteome</keyword>
<evidence type="ECO:0000313" key="2">
    <source>
        <dbReference type="EMBL" id="KAK2703366.1"/>
    </source>
</evidence>
<accession>A0AA88HD49</accession>
<dbReference type="GO" id="GO:0005634">
    <property type="term" value="C:nucleus"/>
    <property type="evidence" value="ECO:0007669"/>
    <property type="project" value="TreeGrafter"/>
</dbReference>
<dbReference type="Pfam" id="PF10545">
    <property type="entry name" value="MADF_DNA_bdg"/>
    <property type="match status" value="1"/>
</dbReference>
<dbReference type="Proteomes" id="UP001187531">
    <property type="component" value="Unassembled WGS sequence"/>
</dbReference>
<name>A0AA88HD49_ARTSF</name>
<proteinExistence type="predicted"/>
<protein>
    <recommendedName>
        <fullName evidence="1">MADF domain-containing protein</fullName>
    </recommendedName>
</protein>
<dbReference type="InterPro" id="IPR006578">
    <property type="entry name" value="MADF-dom"/>
</dbReference>